<feature type="transmembrane region" description="Helical" evidence="1">
    <location>
        <begin position="85"/>
        <end position="107"/>
    </location>
</feature>
<keyword evidence="1" id="KW-0472">Membrane</keyword>
<sequence length="113" mass="13046">MNLFIKCIVAVIIMIAVHYISKTHNYYIAGLVLSFPGLSILAYYFMYKEQGVSKVRVTTYFAILSAIPFVIFLLVLNFTLKKYTIFNSILVSSVVWVIFSSIFIIIWKNFNII</sequence>
<feature type="transmembrane region" description="Helical" evidence="1">
    <location>
        <begin position="5"/>
        <end position="21"/>
    </location>
</feature>
<name>A0A1L5F5Q4_CLOKL</name>
<dbReference type="EMBL" id="CP018335">
    <property type="protein sequence ID" value="APM38313.1"/>
    <property type="molecule type" value="Genomic_DNA"/>
</dbReference>
<evidence type="ECO:0000313" key="2">
    <source>
        <dbReference type="EMBL" id="APM38313.1"/>
    </source>
</evidence>
<dbReference type="AlphaFoldDB" id="A0A1L5F5Q4"/>
<evidence type="ECO:0000313" key="3">
    <source>
        <dbReference type="Proteomes" id="UP000184604"/>
    </source>
</evidence>
<protein>
    <submittedName>
        <fullName evidence="2">Uncharacterized protein</fullName>
    </submittedName>
</protein>
<feature type="transmembrane region" description="Helical" evidence="1">
    <location>
        <begin position="27"/>
        <end position="45"/>
    </location>
</feature>
<gene>
    <name evidence="2" type="ORF">BS101_05940</name>
</gene>
<evidence type="ECO:0000256" key="1">
    <source>
        <dbReference type="SAM" id="Phobius"/>
    </source>
</evidence>
<proteinExistence type="predicted"/>
<dbReference type="Proteomes" id="UP000184604">
    <property type="component" value="Chromosome"/>
</dbReference>
<reference evidence="2 3" key="1">
    <citation type="submission" date="2016-12" db="EMBL/GenBank/DDBJ databases">
        <title>Complete genome sequence of Clostridium kluyveri JZZ isolated from the pit mud of a Chinese flavor liquor-making factory.</title>
        <authorList>
            <person name="Wang Y."/>
        </authorList>
    </citation>
    <scope>NUCLEOTIDE SEQUENCE [LARGE SCALE GENOMIC DNA]</scope>
    <source>
        <strain evidence="2 3">JZZ</strain>
    </source>
</reference>
<organism evidence="2 3">
    <name type="scientific">Clostridium kluyveri</name>
    <dbReference type="NCBI Taxonomy" id="1534"/>
    <lineage>
        <taxon>Bacteria</taxon>
        <taxon>Bacillati</taxon>
        <taxon>Bacillota</taxon>
        <taxon>Clostridia</taxon>
        <taxon>Eubacteriales</taxon>
        <taxon>Clostridiaceae</taxon>
        <taxon>Clostridium</taxon>
    </lineage>
</organism>
<dbReference type="OrthoDB" id="1798101at2"/>
<dbReference type="Pfam" id="PF06942">
    <property type="entry name" value="GlpM"/>
    <property type="match status" value="1"/>
</dbReference>
<keyword evidence="1" id="KW-0812">Transmembrane</keyword>
<dbReference type="InterPro" id="IPR009707">
    <property type="entry name" value="GlpM/YdgC"/>
</dbReference>
<accession>A0A1L5F5Q4</accession>
<feature type="transmembrane region" description="Helical" evidence="1">
    <location>
        <begin position="57"/>
        <end position="79"/>
    </location>
</feature>
<keyword evidence="1" id="KW-1133">Transmembrane helix</keyword>